<feature type="region of interest" description="Disordered" evidence="1">
    <location>
        <begin position="31"/>
        <end position="52"/>
    </location>
</feature>
<organism evidence="4 5">
    <name type="scientific">Skeletonema marinoi</name>
    <dbReference type="NCBI Taxonomy" id="267567"/>
    <lineage>
        <taxon>Eukaryota</taxon>
        <taxon>Sar</taxon>
        <taxon>Stramenopiles</taxon>
        <taxon>Ochrophyta</taxon>
        <taxon>Bacillariophyta</taxon>
        <taxon>Coscinodiscophyceae</taxon>
        <taxon>Thalassiosirophycidae</taxon>
        <taxon>Thalassiosirales</taxon>
        <taxon>Skeletonemataceae</taxon>
        <taxon>Skeletonema</taxon>
        <taxon>Skeletonema marinoi-dohrnii complex</taxon>
    </lineage>
</organism>
<accession>A0AAD8Y2I7</accession>
<dbReference type="Proteomes" id="UP001224775">
    <property type="component" value="Unassembled WGS sequence"/>
</dbReference>
<evidence type="ECO:0000256" key="3">
    <source>
        <dbReference type="SAM" id="SignalP"/>
    </source>
</evidence>
<feature type="chain" id="PRO_5041904501" evidence="3">
    <location>
        <begin position="20"/>
        <end position="229"/>
    </location>
</feature>
<feature type="transmembrane region" description="Helical" evidence="2">
    <location>
        <begin position="176"/>
        <end position="197"/>
    </location>
</feature>
<feature type="region of interest" description="Disordered" evidence="1">
    <location>
        <begin position="208"/>
        <end position="229"/>
    </location>
</feature>
<sequence>MKLLPQLLVLLHASMGASEWDVFGQSEGVAENGADPTYQPTTVQGPNAGDDATYQPTTDTYIPTIMPTPVPTIADENNLLAAEGDPTYEPTAADTYMPTAEPTMYPTYLPTILPTATKVTSLELDNNLPTVYVGLADEVTNISKDSDVDTETTALYASAVSQSQPKVSSEPNGRGIAIAAGIFLPMLILVAYGFGVYRRNRIDEREDITEQADQEQNDSSGQLEDVELV</sequence>
<comment type="caution">
    <text evidence="4">The sequence shown here is derived from an EMBL/GenBank/DDBJ whole genome shotgun (WGS) entry which is preliminary data.</text>
</comment>
<dbReference type="AlphaFoldDB" id="A0AAD8Y2I7"/>
<keyword evidence="2" id="KW-0472">Membrane</keyword>
<gene>
    <name evidence="4" type="ORF">QTG54_011113</name>
</gene>
<keyword evidence="3" id="KW-0732">Signal</keyword>
<evidence type="ECO:0000256" key="2">
    <source>
        <dbReference type="SAM" id="Phobius"/>
    </source>
</evidence>
<feature type="signal peptide" evidence="3">
    <location>
        <begin position="1"/>
        <end position="19"/>
    </location>
</feature>
<dbReference type="EMBL" id="JATAAI010000021">
    <property type="protein sequence ID" value="KAK1738444.1"/>
    <property type="molecule type" value="Genomic_DNA"/>
</dbReference>
<keyword evidence="5" id="KW-1185">Reference proteome</keyword>
<evidence type="ECO:0000256" key="1">
    <source>
        <dbReference type="SAM" id="MobiDB-lite"/>
    </source>
</evidence>
<proteinExistence type="predicted"/>
<keyword evidence="2" id="KW-1133">Transmembrane helix</keyword>
<name>A0AAD8Y2I7_9STRA</name>
<evidence type="ECO:0000313" key="4">
    <source>
        <dbReference type="EMBL" id="KAK1738444.1"/>
    </source>
</evidence>
<keyword evidence="2" id="KW-0812">Transmembrane</keyword>
<protein>
    <submittedName>
        <fullName evidence="4">Uncharacterized protein</fullName>
    </submittedName>
</protein>
<evidence type="ECO:0000313" key="5">
    <source>
        <dbReference type="Proteomes" id="UP001224775"/>
    </source>
</evidence>
<reference evidence="4" key="1">
    <citation type="submission" date="2023-06" db="EMBL/GenBank/DDBJ databases">
        <title>Survivors Of The Sea: Transcriptome response of Skeletonema marinoi to long-term dormancy.</title>
        <authorList>
            <person name="Pinder M.I.M."/>
            <person name="Kourtchenko O."/>
            <person name="Robertson E.K."/>
            <person name="Larsson T."/>
            <person name="Maumus F."/>
            <person name="Osuna-Cruz C.M."/>
            <person name="Vancaester E."/>
            <person name="Stenow R."/>
            <person name="Vandepoele K."/>
            <person name="Ploug H."/>
            <person name="Bruchert V."/>
            <person name="Godhe A."/>
            <person name="Topel M."/>
        </authorList>
    </citation>
    <scope>NUCLEOTIDE SEQUENCE</scope>
    <source>
        <strain evidence="4">R05AC</strain>
    </source>
</reference>